<dbReference type="EMBL" id="BPLR01011297">
    <property type="protein sequence ID" value="GIY45645.1"/>
    <property type="molecule type" value="Genomic_DNA"/>
</dbReference>
<proteinExistence type="predicted"/>
<reference evidence="1 2" key="1">
    <citation type="submission" date="2021-06" db="EMBL/GenBank/DDBJ databases">
        <title>Caerostris extrusa draft genome.</title>
        <authorList>
            <person name="Kono N."/>
            <person name="Arakawa K."/>
        </authorList>
    </citation>
    <scope>NUCLEOTIDE SEQUENCE [LARGE SCALE GENOMIC DNA]</scope>
</reference>
<keyword evidence="2" id="KW-1185">Reference proteome</keyword>
<organism evidence="1 2">
    <name type="scientific">Caerostris extrusa</name>
    <name type="common">Bark spider</name>
    <name type="synonym">Caerostris bankana</name>
    <dbReference type="NCBI Taxonomy" id="172846"/>
    <lineage>
        <taxon>Eukaryota</taxon>
        <taxon>Metazoa</taxon>
        <taxon>Ecdysozoa</taxon>
        <taxon>Arthropoda</taxon>
        <taxon>Chelicerata</taxon>
        <taxon>Arachnida</taxon>
        <taxon>Araneae</taxon>
        <taxon>Araneomorphae</taxon>
        <taxon>Entelegynae</taxon>
        <taxon>Araneoidea</taxon>
        <taxon>Araneidae</taxon>
        <taxon>Caerostris</taxon>
    </lineage>
</organism>
<evidence type="ECO:0000313" key="1">
    <source>
        <dbReference type="EMBL" id="GIY45645.1"/>
    </source>
</evidence>
<evidence type="ECO:0000313" key="2">
    <source>
        <dbReference type="Proteomes" id="UP001054945"/>
    </source>
</evidence>
<dbReference type="AlphaFoldDB" id="A0AAV4TH66"/>
<sequence>MSESFRRRFFTPYQIVSGFEIYVYCRDKNASTKNAIGKIKCFSFLNFRNPVCSSSRMPPVSKDQFSLLIIIISEILQKLLVREDQPVALDCPWIFIFFIDRDSCLFTPVGEKVS</sequence>
<gene>
    <name evidence="1" type="ORF">CEXT_405961</name>
</gene>
<name>A0AAV4TH66_CAEEX</name>
<dbReference type="Proteomes" id="UP001054945">
    <property type="component" value="Unassembled WGS sequence"/>
</dbReference>
<comment type="caution">
    <text evidence="1">The sequence shown here is derived from an EMBL/GenBank/DDBJ whole genome shotgun (WGS) entry which is preliminary data.</text>
</comment>
<protein>
    <submittedName>
        <fullName evidence="1">Uncharacterized protein</fullName>
    </submittedName>
</protein>
<accession>A0AAV4TH66</accession>